<protein>
    <recommendedName>
        <fullName evidence="4">Type IX secretion system membrane protein PorP/SprF</fullName>
    </recommendedName>
</protein>
<keyword evidence="1" id="KW-0732">Signal</keyword>
<evidence type="ECO:0000313" key="3">
    <source>
        <dbReference type="Proteomes" id="UP000065822"/>
    </source>
</evidence>
<organism evidence="2 3">
    <name type="scientific">Capnocytophaga haemolytica</name>
    <dbReference type="NCBI Taxonomy" id="45243"/>
    <lineage>
        <taxon>Bacteria</taxon>
        <taxon>Pseudomonadati</taxon>
        <taxon>Bacteroidota</taxon>
        <taxon>Flavobacteriia</taxon>
        <taxon>Flavobacteriales</taxon>
        <taxon>Flavobacteriaceae</taxon>
        <taxon>Capnocytophaga</taxon>
    </lineage>
</organism>
<gene>
    <name evidence="2" type="ORF">AXF12_04570</name>
</gene>
<dbReference type="EMBL" id="CP014227">
    <property type="protein sequence ID" value="AMD84850.1"/>
    <property type="molecule type" value="Genomic_DNA"/>
</dbReference>
<dbReference type="Proteomes" id="UP000065822">
    <property type="component" value="Chromosome"/>
</dbReference>
<keyword evidence="3" id="KW-1185">Reference proteome</keyword>
<evidence type="ECO:0008006" key="4">
    <source>
        <dbReference type="Google" id="ProtNLM"/>
    </source>
</evidence>
<dbReference type="InterPro" id="IPR019861">
    <property type="entry name" value="PorP/SprF_Bacteroidetes"/>
</dbReference>
<dbReference type="NCBIfam" id="TIGR03519">
    <property type="entry name" value="T9SS_PorP_fam"/>
    <property type="match status" value="1"/>
</dbReference>
<name>A0ABM5XCI6_9FLAO</name>
<feature type="chain" id="PRO_5046532100" description="Type IX secretion system membrane protein PorP/SprF" evidence="1">
    <location>
        <begin position="22"/>
        <end position="307"/>
    </location>
</feature>
<evidence type="ECO:0000256" key="1">
    <source>
        <dbReference type="SAM" id="SignalP"/>
    </source>
</evidence>
<accession>A0ABM5XCI6</accession>
<sequence>MMKKNVFFSAVIMLFCTAVFAQQESQYTQYMYNTMMFNPAYTGSRGVGSFFGMFRTQWVGISGAPTNGSISYHQPMESLRNVGLGGTVFRESIGPETKTDLVLDVSYTLNFENSKLAFGLNGALNVFEIDYNKLNPSDRTDPNFTGNETVYSPNVGAGVYWYTDKYYLGFSVPNMLETNHYDKDNKAVSVLKNSQHLYLIGGYVFDLSENTKFKPAVLSKVSWGAPLQLDLSANFLFNEKFVLGAAYRWSAAVSVMAGFQFSERWFAGYGYDFETTELSKYNSGSHEIFLRYELLKSYKKIVSPRFF</sequence>
<proteinExistence type="predicted"/>
<feature type="signal peptide" evidence="1">
    <location>
        <begin position="1"/>
        <end position="21"/>
    </location>
</feature>
<dbReference type="Pfam" id="PF11751">
    <property type="entry name" value="PorP_SprF"/>
    <property type="match status" value="1"/>
</dbReference>
<evidence type="ECO:0000313" key="2">
    <source>
        <dbReference type="EMBL" id="AMD84850.1"/>
    </source>
</evidence>
<reference evidence="2 3" key="1">
    <citation type="submission" date="2016-02" db="EMBL/GenBank/DDBJ databases">
        <authorList>
            <person name="Holder M.E."/>
            <person name="Ajami N.J."/>
            <person name="Petrosino J.F."/>
        </authorList>
    </citation>
    <scope>NUCLEOTIDE SEQUENCE [LARGE SCALE GENOMIC DNA]</scope>
    <source>
        <strain evidence="2 3">CCUG 32990</strain>
    </source>
</reference>